<evidence type="ECO:0000259" key="3">
    <source>
        <dbReference type="Pfam" id="PF15308"/>
    </source>
</evidence>
<feature type="domain" description="CEP170 C-terminal" evidence="3">
    <location>
        <begin position="673"/>
        <end position="766"/>
    </location>
</feature>
<evidence type="ECO:0000256" key="2">
    <source>
        <dbReference type="SAM" id="MobiDB-lite"/>
    </source>
</evidence>
<dbReference type="PANTHER" id="PTHR15715">
    <property type="entry name" value="CENTROSOMAL PROTEIN OF 170 KDA"/>
    <property type="match status" value="1"/>
</dbReference>
<feature type="compositionally biased region" description="Low complexity" evidence="2">
    <location>
        <begin position="771"/>
        <end position="781"/>
    </location>
</feature>
<feature type="compositionally biased region" description="Basic and acidic residues" evidence="2">
    <location>
        <begin position="79"/>
        <end position="89"/>
    </location>
</feature>
<feature type="region of interest" description="Disordered" evidence="2">
    <location>
        <begin position="105"/>
        <end position="267"/>
    </location>
</feature>
<feature type="compositionally biased region" description="Polar residues" evidence="2">
    <location>
        <begin position="396"/>
        <end position="407"/>
    </location>
</feature>
<feature type="compositionally biased region" description="Low complexity" evidence="2">
    <location>
        <begin position="202"/>
        <end position="214"/>
    </location>
</feature>
<feature type="compositionally biased region" description="Low complexity" evidence="2">
    <location>
        <begin position="505"/>
        <end position="520"/>
    </location>
</feature>
<name>A0A4Z2JD05_9TELE</name>
<dbReference type="OrthoDB" id="444265at2759"/>
<feature type="compositionally biased region" description="Polar residues" evidence="2">
    <location>
        <begin position="233"/>
        <end position="248"/>
    </location>
</feature>
<proteinExistence type="inferred from homology"/>
<feature type="compositionally biased region" description="Basic and acidic residues" evidence="2">
    <location>
        <begin position="354"/>
        <end position="372"/>
    </location>
</feature>
<dbReference type="PANTHER" id="PTHR15715:SF18">
    <property type="entry name" value="CENTROSOMAL PROTEIN OF 170 KDA PROTEIN B"/>
    <property type="match status" value="1"/>
</dbReference>
<comment type="similarity">
    <text evidence="1">Belongs to the CEP170 family.</text>
</comment>
<feature type="compositionally biased region" description="Basic and acidic residues" evidence="2">
    <location>
        <begin position="121"/>
        <end position="148"/>
    </location>
</feature>
<feature type="compositionally biased region" description="Polar residues" evidence="2">
    <location>
        <begin position="495"/>
        <end position="504"/>
    </location>
</feature>
<gene>
    <name evidence="4" type="primary">cep170b_1</name>
    <name evidence="4" type="ORF">EYF80_002374</name>
</gene>
<evidence type="ECO:0000313" key="4">
    <source>
        <dbReference type="EMBL" id="TNN87172.1"/>
    </source>
</evidence>
<evidence type="ECO:0000313" key="5">
    <source>
        <dbReference type="Proteomes" id="UP000314294"/>
    </source>
</evidence>
<accession>A0A4Z2JD05</accession>
<dbReference type="Proteomes" id="UP000314294">
    <property type="component" value="Unassembled WGS sequence"/>
</dbReference>
<feature type="compositionally biased region" description="Polar residues" evidence="2">
    <location>
        <begin position="307"/>
        <end position="320"/>
    </location>
</feature>
<keyword evidence="5" id="KW-1185">Reference proteome</keyword>
<dbReference type="Pfam" id="PF15308">
    <property type="entry name" value="CEP170_C"/>
    <property type="match status" value="2"/>
</dbReference>
<feature type="compositionally biased region" description="Polar residues" evidence="2">
    <location>
        <begin position="424"/>
        <end position="437"/>
    </location>
</feature>
<sequence length="812" mass="88392">MSCWASLADSYTECVPSSGPFDMSPQMELSGGARGTITHKATVSRHHDSADSEGSRARRVLPQVPLGEDRDVPAPSIHARYDPHSTFDVGDRSMVDLVSQDSPHRLSAHDDVEPDSLSDASKSDEGSIIERRRRPPSDREARRSEDQLPAKSTSFYIGSAEAQPELGGSNPITPKTEIKHASSTFSTATLTKPRVNPDSGRVKPSVSSPVLSRSPESKEGPVVGLIRQESFTKDQPSNARLPNISSLPVQRGLNPESFQGTCNQDTHSYLKETEDVLASLEAKLQAGQSETTPSPILDSPSAESDVDTSSTVSQHSNKTRPNILPTKPSLTGFHRERSSAGSSSQDPSRQSAASERRRSQGEDGNSKMESVRRPVGLRRSVGKCGSTDLSDDHQSLPYSDQESNSYQPRRKYTVPLQKEDAKTSRASQVLNRASSFSAPRPTRASMLRRARLGEASDNEGTEAERPAHEAGNAQTQETKKLSRLDLLAMPRKRTSSFNTPSDTEASAAGSSARRGSATGSKPVERPLKAPLNKAPITRGRSSSAKYAGSTSSSRRRHKGSDYVSTSDEEYDSNQGTPKHKRSQPSSASHIPRDLSRPKPMVALRPKPRSRDSEEENNERESSQGWSNHSSEIARLSQDLAKDLATLAREIHDVAGDGEPQSPGGESSAPVIAHEPVFTDDLMLNPVSQIIIAIRENTEQLAEKIKVLFQDRVDIWEEFEVKVNSDNDAPVIKTSNKEITTILKELKRVQRQLEVFNTVLEPSGQLGSCKASVVSSSSGVRPSRPPAPRDWRSIHPVSKRGGGPRPGGHWDVL</sequence>
<feature type="region of interest" description="Disordered" evidence="2">
    <location>
        <begin position="281"/>
        <end position="630"/>
    </location>
</feature>
<organism evidence="4 5">
    <name type="scientific">Liparis tanakae</name>
    <name type="common">Tanaka's snailfish</name>
    <dbReference type="NCBI Taxonomy" id="230148"/>
    <lineage>
        <taxon>Eukaryota</taxon>
        <taxon>Metazoa</taxon>
        <taxon>Chordata</taxon>
        <taxon>Craniata</taxon>
        <taxon>Vertebrata</taxon>
        <taxon>Euteleostomi</taxon>
        <taxon>Actinopterygii</taxon>
        <taxon>Neopterygii</taxon>
        <taxon>Teleostei</taxon>
        <taxon>Neoteleostei</taxon>
        <taxon>Acanthomorphata</taxon>
        <taxon>Eupercaria</taxon>
        <taxon>Perciformes</taxon>
        <taxon>Cottioidei</taxon>
        <taxon>Cottales</taxon>
        <taxon>Liparidae</taxon>
        <taxon>Liparis</taxon>
    </lineage>
</organism>
<dbReference type="EMBL" id="SRLO01000011">
    <property type="protein sequence ID" value="TNN87172.1"/>
    <property type="molecule type" value="Genomic_DNA"/>
</dbReference>
<comment type="caution">
    <text evidence="4">The sequence shown here is derived from an EMBL/GenBank/DDBJ whole genome shotgun (WGS) entry which is preliminary data.</text>
</comment>
<protein>
    <submittedName>
        <fullName evidence="4">Centrosomal protein B</fullName>
    </submittedName>
</protein>
<feature type="domain" description="CEP170 C-terminal" evidence="3">
    <location>
        <begin position="216"/>
        <end position="670"/>
    </location>
</feature>
<feature type="compositionally biased region" description="Polar residues" evidence="2">
    <location>
        <begin position="256"/>
        <end position="267"/>
    </location>
</feature>
<feature type="compositionally biased region" description="Basic and acidic residues" evidence="2">
    <location>
        <begin position="45"/>
        <end position="56"/>
    </location>
</feature>
<feature type="region of interest" description="Disordered" evidence="2">
    <location>
        <begin position="17"/>
        <end position="89"/>
    </location>
</feature>
<dbReference type="AlphaFoldDB" id="A0A4Z2JD05"/>
<dbReference type="InterPro" id="IPR029300">
    <property type="entry name" value="CEP170_C"/>
</dbReference>
<feature type="compositionally biased region" description="Low complexity" evidence="2">
    <location>
        <begin position="541"/>
        <end position="552"/>
    </location>
</feature>
<reference evidence="4 5" key="1">
    <citation type="submission" date="2019-03" db="EMBL/GenBank/DDBJ databases">
        <title>First draft genome of Liparis tanakae, snailfish: a comprehensive survey of snailfish specific genes.</title>
        <authorList>
            <person name="Kim W."/>
            <person name="Song I."/>
            <person name="Jeong J.-H."/>
            <person name="Kim D."/>
            <person name="Kim S."/>
            <person name="Ryu S."/>
            <person name="Song J.Y."/>
            <person name="Lee S.K."/>
        </authorList>
    </citation>
    <scope>NUCLEOTIDE SEQUENCE [LARGE SCALE GENOMIC DNA]</scope>
    <source>
        <tissue evidence="4">Muscle</tissue>
    </source>
</reference>
<feature type="region of interest" description="Disordered" evidence="2">
    <location>
        <begin position="771"/>
        <end position="812"/>
    </location>
</feature>
<dbReference type="InterPro" id="IPR051176">
    <property type="entry name" value="Cent_Immune-Sig_Mod"/>
</dbReference>
<feature type="compositionally biased region" description="Polar residues" evidence="2">
    <location>
        <begin position="181"/>
        <end position="190"/>
    </location>
</feature>
<evidence type="ECO:0000256" key="1">
    <source>
        <dbReference type="ARBA" id="ARBA00010436"/>
    </source>
</evidence>